<proteinExistence type="predicted"/>
<dbReference type="Proteomes" id="UP000618382">
    <property type="component" value="Unassembled WGS sequence"/>
</dbReference>
<reference evidence="2 5" key="2">
    <citation type="submission" date="2021-01" db="EMBL/GenBank/DDBJ databases">
        <title>Whole genome shotgun sequence of Cellulomonas oligotrophica NBRC 109435.</title>
        <authorList>
            <person name="Komaki H."/>
            <person name="Tamura T."/>
        </authorList>
    </citation>
    <scope>NUCLEOTIDE SEQUENCE [LARGE SCALE GENOMIC DNA]</scope>
    <source>
        <strain evidence="2 5">NBRC 109435</strain>
    </source>
</reference>
<dbReference type="Gene3D" id="1.10.287.860">
    <property type="entry name" value="Nucleotidyltransferase"/>
    <property type="match status" value="1"/>
</dbReference>
<evidence type="ECO:0000313" key="2">
    <source>
        <dbReference type="EMBL" id="GIG30934.1"/>
    </source>
</evidence>
<sequence length="245" mass="28034">MDVGAAHDPEGAGGERALAEIVARRAPDLLGQDPATFGERLRALQRELTRFLLHYQFGIDEVLTKVNILREEFVHTHDHSPIEHVSSRLKSMDSLLDKVRRTGCEPTLPAIRERIRDVAGIRITCSFVSDAYWVVDMLARQPDVEVVEIKDYIAHPKPNGYRSLHMIVRIPVFLSDRTEHVHVELQVRTIAMDFWASVEHQLYYKYDREVPAHLVAELDDAARVASELDARMGRLRDELRGTDPR</sequence>
<dbReference type="EC" id="2.7.6.5" evidence="3"/>
<feature type="domain" description="RelA/SpoT" evidence="1">
    <location>
        <begin position="87"/>
        <end position="210"/>
    </location>
</feature>
<name>A0A7Y9JYS7_9CELL</name>
<protein>
    <submittedName>
        <fullName evidence="2 3">GTP pyrophosphokinase</fullName>
        <ecNumber evidence="3">2.7.6.5</ecNumber>
    </submittedName>
</protein>
<dbReference type="GO" id="GO:0015969">
    <property type="term" value="P:guanosine tetraphosphate metabolic process"/>
    <property type="evidence" value="ECO:0007669"/>
    <property type="project" value="InterPro"/>
</dbReference>
<comment type="caution">
    <text evidence="3">The sequence shown here is derived from an EMBL/GenBank/DDBJ whole genome shotgun (WGS) entry which is preliminary data.</text>
</comment>
<dbReference type="Proteomes" id="UP000577956">
    <property type="component" value="Unassembled WGS sequence"/>
</dbReference>
<dbReference type="PANTHER" id="PTHR47837:SF2">
    <property type="entry name" value="GTP PYROPHOSPHOKINASE YWAC"/>
    <property type="match status" value="1"/>
</dbReference>
<dbReference type="SUPFAM" id="SSF81301">
    <property type="entry name" value="Nucleotidyltransferase"/>
    <property type="match status" value="1"/>
</dbReference>
<dbReference type="AlphaFoldDB" id="A0A7Y9JYS7"/>
<keyword evidence="3" id="KW-0418">Kinase</keyword>
<dbReference type="EMBL" id="JACCBK010000001">
    <property type="protein sequence ID" value="NYD86059.1"/>
    <property type="molecule type" value="Genomic_DNA"/>
</dbReference>
<dbReference type="InterPro" id="IPR052366">
    <property type="entry name" value="GTP_Pyrophosphokinase"/>
</dbReference>
<accession>A0A7Y9JYS7</accession>
<evidence type="ECO:0000313" key="4">
    <source>
        <dbReference type="Proteomes" id="UP000577956"/>
    </source>
</evidence>
<dbReference type="EMBL" id="BONN01000001">
    <property type="protein sequence ID" value="GIG30934.1"/>
    <property type="molecule type" value="Genomic_DNA"/>
</dbReference>
<reference evidence="3 4" key="1">
    <citation type="submission" date="2020-07" db="EMBL/GenBank/DDBJ databases">
        <title>Sequencing the genomes of 1000 actinobacteria strains.</title>
        <authorList>
            <person name="Klenk H.-P."/>
        </authorList>
    </citation>
    <scope>NUCLEOTIDE SEQUENCE [LARGE SCALE GENOMIC DNA]</scope>
    <source>
        <strain evidence="3 4">DSM 24482</strain>
    </source>
</reference>
<dbReference type="PANTHER" id="PTHR47837">
    <property type="entry name" value="GTP PYROPHOSPHOKINASE YJBM"/>
    <property type="match status" value="1"/>
</dbReference>
<dbReference type="Pfam" id="PF04607">
    <property type="entry name" value="RelA_SpoT"/>
    <property type="match status" value="1"/>
</dbReference>
<organism evidence="3 4">
    <name type="scientific">Cellulomonas oligotrophica</name>
    <dbReference type="NCBI Taxonomy" id="931536"/>
    <lineage>
        <taxon>Bacteria</taxon>
        <taxon>Bacillati</taxon>
        <taxon>Actinomycetota</taxon>
        <taxon>Actinomycetes</taxon>
        <taxon>Micrococcales</taxon>
        <taxon>Cellulomonadaceae</taxon>
        <taxon>Cellulomonas</taxon>
    </lineage>
</organism>
<dbReference type="Gene3D" id="3.30.460.10">
    <property type="entry name" value="Beta Polymerase, domain 2"/>
    <property type="match status" value="1"/>
</dbReference>
<dbReference type="GO" id="GO:0008728">
    <property type="term" value="F:GTP diphosphokinase activity"/>
    <property type="evidence" value="ECO:0007669"/>
    <property type="project" value="UniProtKB-EC"/>
</dbReference>
<dbReference type="GO" id="GO:0016301">
    <property type="term" value="F:kinase activity"/>
    <property type="evidence" value="ECO:0007669"/>
    <property type="project" value="UniProtKB-KW"/>
</dbReference>
<dbReference type="SMART" id="SM00954">
    <property type="entry name" value="RelA_SpoT"/>
    <property type="match status" value="1"/>
</dbReference>
<dbReference type="CDD" id="cd05399">
    <property type="entry name" value="NT_Rel-Spo_like"/>
    <property type="match status" value="1"/>
</dbReference>
<keyword evidence="3" id="KW-0808">Transferase</keyword>
<keyword evidence="5" id="KW-1185">Reference proteome</keyword>
<evidence type="ECO:0000313" key="3">
    <source>
        <dbReference type="EMBL" id="NYD86059.1"/>
    </source>
</evidence>
<dbReference type="InterPro" id="IPR007685">
    <property type="entry name" value="RelA_SpoT"/>
</dbReference>
<evidence type="ECO:0000313" key="5">
    <source>
        <dbReference type="Proteomes" id="UP000618382"/>
    </source>
</evidence>
<evidence type="ECO:0000259" key="1">
    <source>
        <dbReference type="SMART" id="SM00954"/>
    </source>
</evidence>
<dbReference type="InterPro" id="IPR043519">
    <property type="entry name" value="NT_sf"/>
</dbReference>
<gene>
    <name evidence="3" type="ORF">BKA21_001608</name>
    <name evidence="2" type="ORF">Col01nite_00930</name>
</gene>